<evidence type="ECO:0000313" key="3">
    <source>
        <dbReference type="Proteomes" id="UP001352852"/>
    </source>
</evidence>
<name>A0ABU7DEG6_9TELE</name>
<comment type="caution">
    <text evidence="2">The sequence shown here is derived from an EMBL/GenBank/DDBJ whole genome shotgun (WGS) entry which is preliminary data.</text>
</comment>
<protein>
    <submittedName>
        <fullName evidence="2">Tetratricopeptide repeat domain 39A</fullName>
    </submittedName>
</protein>
<dbReference type="Proteomes" id="UP001352852">
    <property type="component" value="Unassembled WGS sequence"/>
</dbReference>
<evidence type="ECO:0000256" key="1">
    <source>
        <dbReference type="ARBA" id="ARBA00022803"/>
    </source>
</evidence>
<dbReference type="EMBL" id="JAHUTJ010022005">
    <property type="protein sequence ID" value="MED6272624.1"/>
    <property type="molecule type" value="Genomic_DNA"/>
</dbReference>
<reference evidence="2 3" key="1">
    <citation type="submission" date="2021-06" db="EMBL/GenBank/DDBJ databases">
        <authorList>
            <person name="Palmer J.M."/>
        </authorList>
    </citation>
    <scope>NUCLEOTIDE SEQUENCE [LARGE SCALE GENOMIC DNA]</scope>
    <source>
        <strain evidence="2 3">CL_MEX2019</strain>
        <tissue evidence="2">Muscle</tissue>
    </source>
</reference>
<gene>
    <name evidence="2" type="primary">TTC39A_4</name>
    <name evidence="2" type="ORF">CHARACLAT_032204</name>
</gene>
<organism evidence="2 3">
    <name type="scientific">Characodon lateralis</name>
    <dbReference type="NCBI Taxonomy" id="208331"/>
    <lineage>
        <taxon>Eukaryota</taxon>
        <taxon>Metazoa</taxon>
        <taxon>Chordata</taxon>
        <taxon>Craniata</taxon>
        <taxon>Vertebrata</taxon>
        <taxon>Euteleostomi</taxon>
        <taxon>Actinopterygii</taxon>
        <taxon>Neopterygii</taxon>
        <taxon>Teleostei</taxon>
        <taxon>Neoteleostei</taxon>
        <taxon>Acanthomorphata</taxon>
        <taxon>Ovalentaria</taxon>
        <taxon>Atherinomorphae</taxon>
        <taxon>Cyprinodontiformes</taxon>
        <taxon>Goodeidae</taxon>
        <taxon>Characodon</taxon>
    </lineage>
</organism>
<dbReference type="InterPro" id="IPR019412">
    <property type="entry name" value="IML2/TPR_39"/>
</dbReference>
<evidence type="ECO:0000313" key="2">
    <source>
        <dbReference type="EMBL" id="MED6272624.1"/>
    </source>
</evidence>
<accession>A0ABU7DEG6</accession>
<keyword evidence="1" id="KW-0802">TPR repeat</keyword>
<keyword evidence="3" id="KW-1185">Reference proteome</keyword>
<dbReference type="PANTHER" id="PTHR31859:SF7">
    <property type="entry name" value="TETRATRICOPEPTIDE REPEAT PROTEIN 39A"/>
    <property type="match status" value="1"/>
</dbReference>
<dbReference type="PANTHER" id="PTHR31859">
    <property type="entry name" value="TETRATRICOPEPTIDE REPEAT PROTEIN 39 FAMILY MEMBER"/>
    <property type="match status" value="1"/>
</dbReference>
<sequence length="73" mass="8449">EKKIKFDHYLVPNALVELSLLYIDQGRRDAAIKILHKAKHNYKDYSMESRTLFRVHAALAKLKADPGEEGRNL</sequence>
<feature type="non-terminal residue" evidence="2">
    <location>
        <position position="1"/>
    </location>
</feature>
<proteinExistence type="predicted"/>